<dbReference type="Gene3D" id="3.40.50.2000">
    <property type="entry name" value="Glycogen Phosphorylase B"/>
    <property type="match status" value="1"/>
</dbReference>
<organism evidence="7 8">
    <name type="scientific">Caloramator quimbayensis</name>
    <dbReference type="NCBI Taxonomy" id="1147123"/>
    <lineage>
        <taxon>Bacteria</taxon>
        <taxon>Bacillati</taxon>
        <taxon>Bacillota</taxon>
        <taxon>Clostridia</taxon>
        <taxon>Eubacteriales</taxon>
        <taxon>Clostridiaceae</taxon>
        <taxon>Caloramator</taxon>
    </lineage>
</organism>
<gene>
    <name evidence="7" type="ORF">SAMN05443428_101165</name>
</gene>
<dbReference type="Proteomes" id="UP000190105">
    <property type="component" value="Unassembled WGS sequence"/>
</dbReference>
<dbReference type="AlphaFoldDB" id="A0A1T4WG06"/>
<evidence type="ECO:0000259" key="5">
    <source>
        <dbReference type="Pfam" id="PF04101"/>
    </source>
</evidence>
<dbReference type="PANTHER" id="PTHR43025">
    <property type="entry name" value="MONOGALACTOSYLDIACYLGLYCEROL SYNTHASE"/>
    <property type="match status" value="1"/>
</dbReference>
<dbReference type="STRING" id="1147123.SAMN05443428_101165"/>
<evidence type="ECO:0000259" key="6">
    <source>
        <dbReference type="Pfam" id="PF06925"/>
    </source>
</evidence>
<dbReference type="Pfam" id="PF06925">
    <property type="entry name" value="MGDG_synth"/>
    <property type="match status" value="1"/>
</dbReference>
<dbReference type="GO" id="GO:0016758">
    <property type="term" value="F:hexosyltransferase activity"/>
    <property type="evidence" value="ECO:0007669"/>
    <property type="project" value="InterPro"/>
</dbReference>
<dbReference type="EMBL" id="FUYH01000001">
    <property type="protein sequence ID" value="SKA76242.1"/>
    <property type="molecule type" value="Genomic_DNA"/>
</dbReference>
<sequence length="371" mass="41379">MKVLALSVSAGTGHFKAAKAIKNYFEKNYTDVEMEIIDTLRYINPVINKIVVGSYLQSIKITPKIYEKLYEHADKDDTISSFSEMANHLLSIKIKSLVEDINPDVILCTHPFPLEMISILKRKGKISIPAIGILTDYAVHSFWFYDYIDAYIIPNEDFIDEAAEKGADINSLYPLGIPVESQFLMPVEKAAIKNQLGLYEGKPTILLMGGSLGIGNIKKIYEALSLSDLDIQLIVCTGRNHRLKEKIEEIYEKAQKKSLILSYTENMNAIMSVSDILITKPGGLTIAEALVKGLPIIINSPIPGHEEKNANYLLNCGIAATFKKSSDAVNVVRQLIKNTSRLEQMKSIALEKSKPNSTKDICRLIIEQSKK</sequence>
<proteinExistence type="inferred from homology"/>
<comment type="similarity">
    <text evidence="2">Belongs to the glycosyltransferase 28 family.</text>
</comment>
<protein>
    <submittedName>
        <fullName evidence="7">Monogalactosyldiacylglycerol synthase</fullName>
    </submittedName>
</protein>
<evidence type="ECO:0000313" key="7">
    <source>
        <dbReference type="EMBL" id="SKA76242.1"/>
    </source>
</evidence>
<feature type="domain" description="Glycosyl transferase family 28 C-terminal" evidence="5">
    <location>
        <begin position="204"/>
        <end position="355"/>
    </location>
</feature>
<evidence type="ECO:0000256" key="4">
    <source>
        <dbReference type="ARBA" id="ARBA00022679"/>
    </source>
</evidence>
<dbReference type="InterPro" id="IPR007235">
    <property type="entry name" value="Glyco_trans_28_C"/>
</dbReference>
<keyword evidence="8" id="KW-1185">Reference proteome</keyword>
<evidence type="ECO:0000313" key="8">
    <source>
        <dbReference type="Proteomes" id="UP000190105"/>
    </source>
</evidence>
<evidence type="ECO:0000256" key="1">
    <source>
        <dbReference type="ARBA" id="ARBA00004370"/>
    </source>
</evidence>
<comment type="subcellular location">
    <subcellularLocation>
        <location evidence="1">Membrane</location>
    </subcellularLocation>
</comment>
<evidence type="ECO:0000256" key="3">
    <source>
        <dbReference type="ARBA" id="ARBA00022676"/>
    </source>
</evidence>
<dbReference type="SUPFAM" id="SSF53756">
    <property type="entry name" value="UDP-Glycosyltransferase/glycogen phosphorylase"/>
    <property type="match status" value="1"/>
</dbReference>
<dbReference type="GO" id="GO:0009247">
    <property type="term" value="P:glycolipid biosynthetic process"/>
    <property type="evidence" value="ECO:0007669"/>
    <property type="project" value="InterPro"/>
</dbReference>
<dbReference type="InterPro" id="IPR050519">
    <property type="entry name" value="Glycosyltransf_28_UgtP"/>
</dbReference>
<name>A0A1T4WG06_9CLOT</name>
<dbReference type="PANTHER" id="PTHR43025:SF3">
    <property type="entry name" value="MONOGALACTOSYLDIACYLGLYCEROL SYNTHASE 1, CHLOROPLASTIC"/>
    <property type="match status" value="1"/>
</dbReference>
<accession>A0A1T4WG06</accession>
<dbReference type="GO" id="GO:0016020">
    <property type="term" value="C:membrane"/>
    <property type="evidence" value="ECO:0007669"/>
    <property type="project" value="UniProtKB-SubCell"/>
</dbReference>
<reference evidence="8" key="1">
    <citation type="submission" date="2017-02" db="EMBL/GenBank/DDBJ databases">
        <authorList>
            <person name="Varghese N."/>
            <person name="Submissions S."/>
        </authorList>
    </citation>
    <scope>NUCLEOTIDE SEQUENCE [LARGE SCALE GENOMIC DNA]</scope>
    <source>
        <strain evidence="8">USBA 833</strain>
    </source>
</reference>
<keyword evidence="3" id="KW-0328">Glycosyltransferase</keyword>
<keyword evidence="4" id="KW-0808">Transferase</keyword>
<dbReference type="InterPro" id="IPR009695">
    <property type="entry name" value="Diacylglyc_glucosyltr_N"/>
</dbReference>
<dbReference type="Pfam" id="PF04101">
    <property type="entry name" value="Glyco_tran_28_C"/>
    <property type="match status" value="1"/>
</dbReference>
<dbReference type="RefSeq" id="WP_179122131.1">
    <property type="nucleotide sequence ID" value="NZ_FUYH01000001.1"/>
</dbReference>
<evidence type="ECO:0000256" key="2">
    <source>
        <dbReference type="ARBA" id="ARBA00006962"/>
    </source>
</evidence>
<feature type="domain" description="Diacylglycerol glucosyltransferase N-terminal" evidence="6">
    <location>
        <begin position="14"/>
        <end position="179"/>
    </location>
</feature>